<sequence>MSFTFDVTALDNVGKVRSRIGDTDSANIIFHDEEIQVFLADENSNIVHASALALEVMASSASLLSKMEKIGDYSVTGTKMAEMLLATAAKMREADPVVGYAEQSLSPENSNKIVWNRLLRSG</sequence>
<evidence type="ECO:0000313" key="1">
    <source>
        <dbReference type="EMBL" id="KKN50678.1"/>
    </source>
</evidence>
<dbReference type="EMBL" id="LAZR01001100">
    <property type="protein sequence ID" value="KKN50678.1"/>
    <property type="molecule type" value="Genomic_DNA"/>
</dbReference>
<accession>A0A0F9UAN0</accession>
<organism evidence="1">
    <name type="scientific">marine sediment metagenome</name>
    <dbReference type="NCBI Taxonomy" id="412755"/>
    <lineage>
        <taxon>unclassified sequences</taxon>
        <taxon>metagenomes</taxon>
        <taxon>ecological metagenomes</taxon>
    </lineage>
</organism>
<gene>
    <name evidence="1" type="ORF">LCGC14_0630270</name>
</gene>
<comment type="caution">
    <text evidence="1">The sequence shown here is derived from an EMBL/GenBank/DDBJ whole genome shotgun (WGS) entry which is preliminary data.</text>
</comment>
<dbReference type="AlphaFoldDB" id="A0A0F9UAN0"/>
<reference evidence="1" key="1">
    <citation type="journal article" date="2015" name="Nature">
        <title>Complex archaea that bridge the gap between prokaryotes and eukaryotes.</title>
        <authorList>
            <person name="Spang A."/>
            <person name="Saw J.H."/>
            <person name="Jorgensen S.L."/>
            <person name="Zaremba-Niedzwiedzka K."/>
            <person name="Martijn J."/>
            <person name="Lind A.E."/>
            <person name="van Eijk R."/>
            <person name="Schleper C."/>
            <person name="Guy L."/>
            <person name="Ettema T.J."/>
        </authorList>
    </citation>
    <scope>NUCLEOTIDE SEQUENCE</scope>
</reference>
<proteinExistence type="predicted"/>
<name>A0A0F9UAN0_9ZZZZ</name>
<protein>
    <submittedName>
        <fullName evidence="1">Uncharacterized protein</fullName>
    </submittedName>
</protein>